<dbReference type="EMBL" id="MT631458">
    <property type="protein sequence ID" value="QNO51024.1"/>
    <property type="molecule type" value="Genomic_DNA"/>
</dbReference>
<name>A0A7G9YSP0_9EURY</name>
<dbReference type="InterPro" id="IPR006521">
    <property type="entry name" value="Tail_protein_I"/>
</dbReference>
<sequence length="414" mass="48202">MANEFKFRALTSEDWKDINDEDLTDERGLRLKGDNVTGRYISKPLDSGIDDCCWHRIVLDAEVPENSTISVSFYSSEEEGEDEDPKNWSETIVFKNAGDALVQAPHGRYIRLKTDFYREEGEESPVLRQVKIYYPRLSYLRYLPAVYQEESASKEFLERFLAIFESALYDSEETISRLSLYFDPKATPKDFVPWLARWLSLDLYELLGAKNREFILRAVEVYKQKGTVSGIARLVSFLTGRKCCVKEYMNNIFRTYGMEHYGEEEIADEHDCKKFYRNMSRAVDTANPDLIANMGTYYDEVHYVTSKTGRYSPHVIGLFIFLLEGEKELKDEEELRRILKTFLPVFVRGVIIPVKVPIGEDIHVELEEGFKDVETVYTDIVDWKWLYTNTDADKGRSNELQYRTPHSKIGVELI</sequence>
<dbReference type="NCBIfam" id="TIGR02242">
    <property type="entry name" value="tail_TIGR02242"/>
    <property type="match status" value="1"/>
</dbReference>
<accession>A0A7G9YSP0</accession>
<proteinExistence type="predicted"/>
<dbReference type="Pfam" id="PF09684">
    <property type="entry name" value="Tail_P2_I"/>
    <property type="match status" value="1"/>
</dbReference>
<dbReference type="InterPro" id="IPR011748">
    <property type="entry name" value="Unchr_phage_tail-like"/>
</dbReference>
<evidence type="ECO:0008006" key="2">
    <source>
        <dbReference type="Google" id="ProtNLM"/>
    </source>
</evidence>
<evidence type="ECO:0000313" key="1">
    <source>
        <dbReference type="EMBL" id="QNO51024.1"/>
    </source>
</evidence>
<dbReference type="AlphaFoldDB" id="A0A7G9YSP0"/>
<reference evidence="1" key="1">
    <citation type="submission" date="2020-06" db="EMBL/GenBank/DDBJ databases">
        <title>Unique genomic features of the anaerobic methanotrophic archaea.</title>
        <authorList>
            <person name="Chadwick G.L."/>
            <person name="Skennerton C.T."/>
            <person name="Laso-Perez R."/>
            <person name="Leu A.O."/>
            <person name="Speth D.R."/>
            <person name="Yu H."/>
            <person name="Morgan-Lang C."/>
            <person name="Hatzenpichler R."/>
            <person name="Goudeau D."/>
            <person name="Malmstrom R."/>
            <person name="Brazelton W.J."/>
            <person name="Woyke T."/>
            <person name="Hallam S.J."/>
            <person name="Tyson G.W."/>
            <person name="Wegener G."/>
            <person name="Boetius A."/>
            <person name="Orphan V."/>
        </authorList>
    </citation>
    <scope>NUCLEOTIDE SEQUENCE</scope>
</reference>
<organism evidence="1">
    <name type="scientific">Candidatus Methanophagaceae archaeon ANME-1 ERB6</name>
    <dbReference type="NCBI Taxonomy" id="2759912"/>
    <lineage>
        <taxon>Archaea</taxon>
        <taxon>Methanobacteriati</taxon>
        <taxon>Methanobacteriota</taxon>
        <taxon>Stenosarchaea group</taxon>
        <taxon>Methanomicrobia</taxon>
        <taxon>Candidatus Methanophagales</taxon>
        <taxon>Candidatus Methanophagaceae</taxon>
    </lineage>
</organism>
<protein>
    <recommendedName>
        <fullName evidence="2">Phage tail protein</fullName>
    </recommendedName>
</protein>
<gene>
    <name evidence="1" type="ORF">EDLMLJLI_00017</name>
</gene>